<keyword evidence="1" id="KW-0694">RNA-binding</keyword>
<evidence type="ECO:0000256" key="1">
    <source>
        <dbReference type="PROSITE-ProRule" id="PRU00529"/>
    </source>
</evidence>
<sequence length="220" mass="25191">MKTKHRKQPLFQRAHTYTIPHTYLGSTKIIFSEIKGRNGRKPNPKMSSEPPNVLLTSRRGEEKYLLDDLENLGEFKGSEFRDVVIGWVEDKGSFLSELNSGNFPSMARVVPIEKSLEWSGGSFEEDLSGAIRPYADRIETGESFKISFTRRGLQDRISSKEVEKRMGSAICEELEREGKEPEVDLENPDKTIVIESLGKLFLVGFLTREMEKEYYSLDFL</sequence>
<name>A0A133UCS8_9EURY</name>
<comment type="caution">
    <text evidence="3">The sequence shown here is derived from an EMBL/GenBank/DDBJ whole genome shotgun (WGS) entry which is preliminary data.</text>
</comment>
<evidence type="ECO:0000313" key="3">
    <source>
        <dbReference type="EMBL" id="KXA91995.1"/>
    </source>
</evidence>
<dbReference type="SMART" id="SM00981">
    <property type="entry name" value="THUMP"/>
    <property type="match status" value="1"/>
</dbReference>
<accession>A0A133UCS8</accession>
<dbReference type="GO" id="GO:0008033">
    <property type="term" value="P:tRNA processing"/>
    <property type="evidence" value="ECO:0007669"/>
    <property type="project" value="UniProtKB-ARBA"/>
</dbReference>
<dbReference type="InterPro" id="IPR004114">
    <property type="entry name" value="THUMP_dom"/>
</dbReference>
<evidence type="ECO:0000313" key="4">
    <source>
        <dbReference type="Proteomes" id="UP000070195"/>
    </source>
</evidence>
<dbReference type="GO" id="GO:0003723">
    <property type="term" value="F:RNA binding"/>
    <property type="evidence" value="ECO:0007669"/>
    <property type="project" value="UniProtKB-UniRule"/>
</dbReference>
<dbReference type="Pfam" id="PF02926">
    <property type="entry name" value="THUMP"/>
    <property type="match status" value="1"/>
</dbReference>
<protein>
    <recommendedName>
        <fullName evidence="2">THUMP domain-containing protein</fullName>
    </recommendedName>
</protein>
<dbReference type="EMBL" id="LHXM01000002">
    <property type="protein sequence ID" value="KXA91995.1"/>
    <property type="molecule type" value="Genomic_DNA"/>
</dbReference>
<dbReference type="SUPFAM" id="SSF143437">
    <property type="entry name" value="THUMP domain-like"/>
    <property type="match status" value="1"/>
</dbReference>
<dbReference type="PROSITE" id="PS51165">
    <property type="entry name" value="THUMP"/>
    <property type="match status" value="1"/>
</dbReference>
<organism evidence="3 4">
    <name type="scientific">candidate division MSBL1 archaeon SCGC-AAA259D18</name>
    <dbReference type="NCBI Taxonomy" id="1698262"/>
    <lineage>
        <taxon>Archaea</taxon>
        <taxon>Methanobacteriati</taxon>
        <taxon>Methanobacteriota</taxon>
        <taxon>candidate division MSBL1</taxon>
    </lineage>
</organism>
<dbReference type="AlphaFoldDB" id="A0A133UCS8"/>
<gene>
    <name evidence="3" type="ORF">AKJ63_00170</name>
</gene>
<proteinExistence type="predicted"/>
<dbReference type="Proteomes" id="UP000070195">
    <property type="component" value="Unassembled WGS sequence"/>
</dbReference>
<evidence type="ECO:0000259" key="2">
    <source>
        <dbReference type="PROSITE" id="PS51165"/>
    </source>
</evidence>
<reference evidence="3 4" key="1">
    <citation type="journal article" date="2016" name="Sci. Rep.">
        <title>Metabolic traits of an uncultured archaeal lineage -MSBL1- from brine pools of the Red Sea.</title>
        <authorList>
            <person name="Mwirichia R."/>
            <person name="Alam I."/>
            <person name="Rashid M."/>
            <person name="Vinu M."/>
            <person name="Ba-Alawi W."/>
            <person name="Anthony Kamau A."/>
            <person name="Kamanda Ngugi D."/>
            <person name="Goker M."/>
            <person name="Klenk H.P."/>
            <person name="Bajic V."/>
            <person name="Stingl U."/>
        </authorList>
    </citation>
    <scope>NUCLEOTIDE SEQUENCE [LARGE SCALE GENOMIC DNA]</scope>
    <source>
        <strain evidence="3">SCGC-AAA259D18</strain>
    </source>
</reference>
<feature type="domain" description="THUMP" evidence="2">
    <location>
        <begin position="100"/>
        <end position="207"/>
    </location>
</feature>
<dbReference type="Gene3D" id="3.30.2130.30">
    <property type="match status" value="1"/>
</dbReference>
<keyword evidence="4" id="KW-1185">Reference proteome</keyword>